<evidence type="ECO:0000313" key="3">
    <source>
        <dbReference type="Proteomes" id="UP000018936"/>
    </source>
</evidence>
<dbReference type="GO" id="GO:0004930">
    <property type="term" value="F:G protein-coupled receptor activity"/>
    <property type="evidence" value="ECO:0007669"/>
    <property type="project" value="InterPro"/>
</dbReference>
<accession>V8NAR1</accession>
<sequence>VLPRSVCNDPCPAGYQKKKKEGQKFCCYDCDPCSDGKMSNMSDSKMKGSICRDYKLAGFDVDNETLISIVGSGHKIESGRLEDDCPVLCKSSVLNFWFINRSCPVQCVMIPVLLAIRRKRKKARNFAAMIVIHVLLGRCQICQ</sequence>
<keyword evidence="3" id="KW-1185">Reference proteome</keyword>
<proteinExistence type="predicted"/>
<dbReference type="PANTHER" id="PTHR24061:SF599">
    <property type="entry name" value="G-PROTEIN COUPLED RECEPTORS FAMILY 3 PROFILE DOMAIN-CONTAINING PROTEIN"/>
    <property type="match status" value="1"/>
</dbReference>
<organism evidence="2 3">
    <name type="scientific">Ophiophagus hannah</name>
    <name type="common">King cobra</name>
    <name type="synonym">Naja hannah</name>
    <dbReference type="NCBI Taxonomy" id="8665"/>
    <lineage>
        <taxon>Eukaryota</taxon>
        <taxon>Metazoa</taxon>
        <taxon>Chordata</taxon>
        <taxon>Craniata</taxon>
        <taxon>Vertebrata</taxon>
        <taxon>Euteleostomi</taxon>
        <taxon>Lepidosauria</taxon>
        <taxon>Squamata</taxon>
        <taxon>Bifurcata</taxon>
        <taxon>Unidentata</taxon>
        <taxon>Episquamata</taxon>
        <taxon>Toxicofera</taxon>
        <taxon>Serpentes</taxon>
        <taxon>Colubroidea</taxon>
        <taxon>Elapidae</taxon>
        <taxon>Elapinae</taxon>
        <taxon>Ophiophagus</taxon>
    </lineage>
</organism>
<evidence type="ECO:0000313" key="2">
    <source>
        <dbReference type="EMBL" id="ETE59175.1"/>
    </source>
</evidence>
<dbReference type="GO" id="GO:0005886">
    <property type="term" value="C:plasma membrane"/>
    <property type="evidence" value="ECO:0007669"/>
    <property type="project" value="TreeGrafter"/>
</dbReference>
<evidence type="ECO:0000259" key="1">
    <source>
        <dbReference type="Pfam" id="PF07562"/>
    </source>
</evidence>
<dbReference type="Proteomes" id="UP000018936">
    <property type="component" value="Unassembled WGS sequence"/>
</dbReference>
<feature type="non-terminal residue" evidence="2">
    <location>
        <position position="1"/>
    </location>
</feature>
<dbReference type="InterPro" id="IPR038550">
    <property type="entry name" value="GPCR_3_9-Cys_sf"/>
</dbReference>
<name>V8NAR1_OPHHA</name>
<feature type="non-terminal residue" evidence="2">
    <location>
        <position position="143"/>
    </location>
</feature>
<feature type="domain" description="GPCR family 3 nine cysteines" evidence="1">
    <location>
        <begin position="3"/>
        <end position="45"/>
    </location>
</feature>
<dbReference type="InterPro" id="IPR011500">
    <property type="entry name" value="GPCR_3_9-Cys_dom"/>
</dbReference>
<dbReference type="PANTHER" id="PTHR24061">
    <property type="entry name" value="CALCIUM-SENSING RECEPTOR-RELATED"/>
    <property type="match status" value="1"/>
</dbReference>
<dbReference type="InterPro" id="IPR000068">
    <property type="entry name" value="GPCR_3_Ca_sens_rcpt-rel"/>
</dbReference>
<dbReference type="EMBL" id="AZIM01005805">
    <property type="protein sequence ID" value="ETE59175.1"/>
    <property type="molecule type" value="Genomic_DNA"/>
</dbReference>
<dbReference type="OrthoDB" id="5984008at2759"/>
<dbReference type="AlphaFoldDB" id="V8NAR1"/>
<comment type="caution">
    <text evidence="2">The sequence shown here is derived from an EMBL/GenBank/DDBJ whole genome shotgun (WGS) entry which is preliminary data.</text>
</comment>
<reference evidence="2 3" key="1">
    <citation type="journal article" date="2013" name="Proc. Natl. Acad. Sci. U.S.A.">
        <title>The king cobra genome reveals dynamic gene evolution and adaptation in the snake venom system.</title>
        <authorList>
            <person name="Vonk F.J."/>
            <person name="Casewell N.R."/>
            <person name="Henkel C.V."/>
            <person name="Heimberg A.M."/>
            <person name="Jansen H.J."/>
            <person name="McCleary R.J."/>
            <person name="Kerkkamp H.M."/>
            <person name="Vos R.A."/>
            <person name="Guerreiro I."/>
            <person name="Calvete J.J."/>
            <person name="Wuster W."/>
            <person name="Woods A.E."/>
            <person name="Logan J.M."/>
            <person name="Harrison R.A."/>
            <person name="Castoe T.A."/>
            <person name="de Koning A.P."/>
            <person name="Pollock D.D."/>
            <person name="Yandell M."/>
            <person name="Calderon D."/>
            <person name="Renjifo C."/>
            <person name="Currier R.B."/>
            <person name="Salgado D."/>
            <person name="Pla D."/>
            <person name="Sanz L."/>
            <person name="Hyder A.S."/>
            <person name="Ribeiro J.M."/>
            <person name="Arntzen J.W."/>
            <person name="van den Thillart G.E."/>
            <person name="Boetzer M."/>
            <person name="Pirovano W."/>
            <person name="Dirks R.P."/>
            <person name="Spaink H.P."/>
            <person name="Duboule D."/>
            <person name="McGlinn E."/>
            <person name="Kini R.M."/>
            <person name="Richardson M.K."/>
        </authorList>
    </citation>
    <scope>NUCLEOTIDE SEQUENCE</scope>
    <source>
        <tissue evidence="2">Blood</tissue>
    </source>
</reference>
<protein>
    <recommendedName>
        <fullName evidence="1">GPCR family 3 nine cysteines domain-containing protein</fullName>
    </recommendedName>
</protein>
<dbReference type="Pfam" id="PF07562">
    <property type="entry name" value="NCD3G"/>
    <property type="match status" value="1"/>
</dbReference>
<dbReference type="Gene3D" id="2.10.50.30">
    <property type="entry name" value="GPCR, family 3, nine cysteines domain"/>
    <property type="match status" value="1"/>
</dbReference>
<gene>
    <name evidence="2" type="ORF">L345_15097</name>
</gene>